<organism evidence="1">
    <name type="scientific">hydrothermal vent metagenome</name>
    <dbReference type="NCBI Taxonomy" id="652676"/>
    <lineage>
        <taxon>unclassified sequences</taxon>
        <taxon>metagenomes</taxon>
        <taxon>ecological metagenomes</taxon>
    </lineage>
</organism>
<sequence>MFELKWLKEKDNYAEVKKEGIKQVEGYLKLDKVKNIPKLRSFLLLGSKDGVEFLEIR</sequence>
<evidence type="ECO:0000313" key="1">
    <source>
        <dbReference type="EMBL" id="SFV64654.1"/>
    </source>
</evidence>
<name>A0A1W1CFW8_9ZZZZ</name>
<dbReference type="EMBL" id="FPHN01000172">
    <property type="protein sequence ID" value="SFV64654.1"/>
    <property type="molecule type" value="Genomic_DNA"/>
</dbReference>
<gene>
    <name evidence="1" type="ORF">MNB_SV-14-487</name>
</gene>
<proteinExistence type="predicted"/>
<reference evidence="1" key="1">
    <citation type="submission" date="2016-10" db="EMBL/GenBank/DDBJ databases">
        <authorList>
            <person name="de Groot N.N."/>
        </authorList>
    </citation>
    <scope>NUCLEOTIDE SEQUENCE</scope>
</reference>
<accession>A0A1W1CFW8</accession>
<dbReference type="AlphaFoldDB" id="A0A1W1CFW8"/>
<protein>
    <submittedName>
        <fullName evidence="1">Uncharacterized protein</fullName>
    </submittedName>
</protein>